<proteinExistence type="predicted"/>
<dbReference type="Proteomes" id="UP001460270">
    <property type="component" value="Unassembled WGS sequence"/>
</dbReference>
<gene>
    <name evidence="1" type="ORF">WMY93_026177</name>
</gene>
<comment type="caution">
    <text evidence="1">The sequence shown here is derived from an EMBL/GenBank/DDBJ whole genome shotgun (WGS) entry which is preliminary data.</text>
</comment>
<organism evidence="1 2">
    <name type="scientific">Mugilogobius chulae</name>
    <name type="common">yellowstripe goby</name>
    <dbReference type="NCBI Taxonomy" id="88201"/>
    <lineage>
        <taxon>Eukaryota</taxon>
        <taxon>Metazoa</taxon>
        <taxon>Chordata</taxon>
        <taxon>Craniata</taxon>
        <taxon>Vertebrata</taxon>
        <taxon>Euteleostomi</taxon>
        <taxon>Actinopterygii</taxon>
        <taxon>Neopterygii</taxon>
        <taxon>Teleostei</taxon>
        <taxon>Neoteleostei</taxon>
        <taxon>Acanthomorphata</taxon>
        <taxon>Gobiaria</taxon>
        <taxon>Gobiiformes</taxon>
        <taxon>Gobioidei</taxon>
        <taxon>Gobiidae</taxon>
        <taxon>Gobionellinae</taxon>
        <taxon>Mugilogobius</taxon>
    </lineage>
</organism>
<protein>
    <submittedName>
        <fullName evidence="1">Uncharacterized protein</fullName>
    </submittedName>
</protein>
<evidence type="ECO:0000313" key="2">
    <source>
        <dbReference type="Proteomes" id="UP001460270"/>
    </source>
</evidence>
<reference evidence="2" key="1">
    <citation type="submission" date="2024-04" db="EMBL/GenBank/DDBJ databases">
        <title>Salinicola lusitanus LLJ914,a marine bacterium isolated from the Okinawa Trough.</title>
        <authorList>
            <person name="Li J."/>
        </authorList>
    </citation>
    <scope>NUCLEOTIDE SEQUENCE [LARGE SCALE GENOMIC DNA]</scope>
</reference>
<dbReference type="EMBL" id="JBBPFD010000019">
    <property type="protein sequence ID" value="KAK7886556.1"/>
    <property type="molecule type" value="Genomic_DNA"/>
</dbReference>
<accession>A0AAW0N6Z8</accession>
<name>A0AAW0N6Z8_9GOBI</name>
<keyword evidence="2" id="KW-1185">Reference proteome</keyword>
<evidence type="ECO:0000313" key="1">
    <source>
        <dbReference type="EMBL" id="KAK7886556.1"/>
    </source>
</evidence>
<sequence>MGFLLKDEHYYFSSKRTALQLSSMSLFLPQNGVAEGAVHIGAADSSAAATMDTRKGTTGPFIHDLQL</sequence>
<dbReference type="AlphaFoldDB" id="A0AAW0N6Z8"/>